<keyword evidence="3" id="KW-1185">Reference proteome</keyword>
<evidence type="ECO:0000313" key="3">
    <source>
        <dbReference type="Proteomes" id="UP000292547"/>
    </source>
</evidence>
<proteinExistence type="predicted"/>
<accession>A0A4V1A095</accession>
<dbReference type="STRING" id="73044.GCA_000725795_00628"/>
<protein>
    <submittedName>
        <fullName evidence="2">Uncharacterized protein</fullName>
    </submittedName>
</protein>
<gene>
    <name evidence="2" type="ORF">D0Z67_28400</name>
</gene>
<name>A0A4V1A095_STRSO</name>
<feature type="compositionally biased region" description="Basic and acidic residues" evidence="1">
    <location>
        <begin position="9"/>
        <end position="86"/>
    </location>
</feature>
<sequence>MAHHHKSNKKVEGDPDRGHGRGLPRRPDETELQERTQEDRRDVGLPVREQESPERIYEQENAEIDRQVDRGEVETGDLTRRQREQEDPFPPSHYNG</sequence>
<feature type="region of interest" description="Disordered" evidence="1">
    <location>
        <begin position="1"/>
        <end position="96"/>
    </location>
</feature>
<dbReference type="AlphaFoldDB" id="A0A4V1A095"/>
<dbReference type="RefSeq" id="WP_031179469.1">
    <property type="nucleotide sequence ID" value="NZ_CP032229.1"/>
</dbReference>
<reference evidence="2 3" key="1">
    <citation type="submission" date="2018-08" db="EMBL/GenBank/DDBJ databases">
        <title>The complete genome sequence of Streptomyces seoulensis, a pioneer strain for nickel superoxide dismutase discovery.</title>
        <authorList>
            <person name="Shin J."/>
            <person name="Lee J.-S."/>
            <person name="Lee E.-J."/>
            <person name="Youn H.-D."/>
        </authorList>
    </citation>
    <scope>NUCLEOTIDE SEQUENCE [LARGE SCALE GENOMIC DNA]</scope>
    <source>
        <strain evidence="2 3">KCTC 9819</strain>
    </source>
</reference>
<dbReference type="Proteomes" id="UP000292547">
    <property type="component" value="Chromosome"/>
</dbReference>
<evidence type="ECO:0000256" key="1">
    <source>
        <dbReference type="SAM" id="MobiDB-lite"/>
    </source>
</evidence>
<dbReference type="KEGG" id="sseo:D0Z67_28400"/>
<organism evidence="2 3">
    <name type="scientific">Streptomyces seoulensis</name>
    <dbReference type="NCBI Taxonomy" id="73044"/>
    <lineage>
        <taxon>Bacteria</taxon>
        <taxon>Bacillati</taxon>
        <taxon>Actinomycetota</taxon>
        <taxon>Actinomycetes</taxon>
        <taxon>Kitasatosporales</taxon>
        <taxon>Streptomycetaceae</taxon>
        <taxon>Streptomyces</taxon>
    </lineage>
</organism>
<dbReference type="GeneID" id="300102827"/>
<dbReference type="OrthoDB" id="4249344at2"/>
<dbReference type="EMBL" id="CP032229">
    <property type="protein sequence ID" value="QBJ93806.1"/>
    <property type="molecule type" value="Genomic_DNA"/>
</dbReference>
<evidence type="ECO:0000313" key="2">
    <source>
        <dbReference type="EMBL" id="QBJ93806.1"/>
    </source>
</evidence>